<dbReference type="STRING" id="1160091.B9T39_02665"/>
<dbReference type="AlphaFoldDB" id="A0A1Y2SX75"/>
<feature type="domain" description="ANTAR" evidence="4">
    <location>
        <begin position="153"/>
        <end position="214"/>
    </location>
</feature>
<evidence type="ECO:0000313" key="5">
    <source>
        <dbReference type="EMBL" id="OTA29748.1"/>
    </source>
</evidence>
<dbReference type="PANTHER" id="PTHR43228">
    <property type="entry name" value="TWO-COMPONENT RESPONSE REGULATOR"/>
    <property type="match status" value="1"/>
</dbReference>
<dbReference type="SUPFAM" id="SSF52172">
    <property type="entry name" value="CheY-like"/>
    <property type="match status" value="1"/>
</dbReference>
<keyword evidence="2" id="KW-0175">Coiled coil</keyword>
<evidence type="ECO:0000256" key="2">
    <source>
        <dbReference type="SAM" id="Coils"/>
    </source>
</evidence>
<name>A0A1Y2SX75_9BIFI</name>
<dbReference type="SMART" id="SM00448">
    <property type="entry name" value="REC"/>
    <property type="match status" value="1"/>
</dbReference>
<feature type="coiled-coil region" evidence="2">
    <location>
        <begin position="146"/>
        <end position="173"/>
    </location>
</feature>
<feature type="modified residue" description="4-aspartylphosphate" evidence="1">
    <location>
        <position position="60"/>
    </location>
</feature>
<comment type="caution">
    <text evidence="5">The sequence shown here is derived from an EMBL/GenBank/DDBJ whole genome shotgun (WGS) entry which is preliminary data.</text>
</comment>
<dbReference type="Pfam" id="PF03861">
    <property type="entry name" value="ANTAR"/>
    <property type="match status" value="1"/>
</dbReference>
<gene>
    <name evidence="5" type="ORF">B9T39_02665</name>
</gene>
<dbReference type="GO" id="GO:0003723">
    <property type="term" value="F:RNA binding"/>
    <property type="evidence" value="ECO:0007669"/>
    <property type="project" value="InterPro"/>
</dbReference>
<proteinExistence type="predicted"/>
<dbReference type="PROSITE" id="PS50921">
    <property type="entry name" value="ANTAR"/>
    <property type="match status" value="1"/>
</dbReference>
<dbReference type="InterPro" id="IPR008327">
    <property type="entry name" value="Sig_transdc_resp-reg_antiterm"/>
</dbReference>
<dbReference type="InterPro" id="IPR001789">
    <property type="entry name" value="Sig_transdc_resp-reg_receiver"/>
</dbReference>
<dbReference type="Gene3D" id="3.40.50.2300">
    <property type="match status" value="1"/>
</dbReference>
<dbReference type="RefSeq" id="WP_086106275.1">
    <property type="nucleotide sequence ID" value="NZ_NEKB01000004.1"/>
</dbReference>
<dbReference type="Gene3D" id="1.10.10.10">
    <property type="entry name" value="Winged helix-like DNA-binding domain superfamily/Winged helix DNA-binding domain"/>
    <property type="match status" value="1"/>
</dbReference>
<dbReference type="PROSITE" id="PS50110">
    <property type="entry name" value="RESPONSE_REGULATORY"/>
    <property type="match status" value="1"/>
</dbReference>
<keyword evidence="1" id="KW-0597">Phosphoprotein</keyword>
<protein>
    <submittedName>
        <fullName evidence="5">Response regulator</fullName>
    </submittedName>
</protein>
<dbReference type="GO" id="GO:0000160">
    <property type="term" value="P:phosphorelay signal transduction system"/>
    <property type="evidence" value="ECO:0007669"/>
    <property type="project" value="InterPro"/>
</dbReference>
<dbReference type="InterPro" id="IPR052048">
    <property type="entry name" value="ST_Response_Regulator"/>
</dbReference>
<dbReference type="Pfam" id="PF00072">
    <property type="entry name" value="Response_reg"/>
    <property type="match status" value="1"/>
</dbReference>
<feature type="domain" description="Response regulatory" evidence="3">
    <location>
        <begin position="10"/>
        <end position="124"/>
    </location>
</feature>
<organism evidence="5 6">
    <name type="scientific">Alloscardovia macacae</name>
    <dbReference type="NCBI Taxonomy" id="1160091"/>
    <lineage>
        <taxon>Bacteria</taxon>
        <taxon>Bacillati</taxon>
        <taxon>Actinomycetota</taxon>
        <taxon>Actinomycetes</taxon>
        <taxon>Bifidobacteriales</taxon>
        <taxon>Bifidobacteriaceae</taxon>
        <taxon>Alloscardovia</taxon>
    </lineage>
</organism>
<dbReference type="OrthoDB" id="9808843at2"/>
<dbReference type="PANTHER" id="PTHR43228:SF1">
    <property type="entry name" value="TWO-COMPONENT RESPONSE REGULATOR ARR22"/>
    <property type="match status" value="1"/>
</dbReference>
<accession>A0A1Y2SX75</accession>
<sequence length="220" mass="24422">MATTQNTKRTVVVAEDEALNRLDIIESLNDGGYEVIGEAANGQEAVDIVREKHPDIVVMDVKMPVKDGITAAREINEEFLAPVVMLTAFSQKDLVAEAIDAGVMAYVVKPFVPDRLFPALEVAFGRFEQMEKLRERMGEGSAEGTSAAAEDEIAALREQVEDLKNRLESRKHVDRAKGLLMENMGLSEQEAFRWIQKTSMDRRLTMLEVADAVIAQIEGE</sequence>
<dbReference type="SMART" id="SM01012">
    <property type="entry name" value="ANTAR"/>
    <property type="match status" value="1"/>
</dbReference>
<dbReference type="EMBL" id="NEKC01000004">
    <property type="protein sequence ID" value="OTA29748.1"/>
    <property type="molecule type" value="Genomic_DNA"/>
</dbReference>
<evidence type="ECO:0000313" key="6">
    <source>
        <dbReference type="Proteomes" id="UP000243540"/>
    </source>
</evidence>
<reference evidence="5 6" key="1">
    <citation type="submission" date="2017-04" db="EMBL/GenBank/DDBJ databases">
        <title>Draft genome sequences of Alloscardovia macacae UMA81211 and UMA81212 isolated from the feces of a rhesus macaque (Macaca mulatta).</title>
        <authorList>
            <person name="Albert K."/>
            <person name="Sela D.A."/>
        </authorList>
    </citation>
    <scope>NUCLEOTIDE SEQUENCE [LARGE SCALE GENOMIC DNA]</scope>
    <source>
        <strain evidence="5 6">UMA81212</strain>
    </source>
</reference>
<dbReference type="PIRSF" id="PIRSF036382">
    <property type="entry name" value="RR_antiterm"/>
    <property type="match status" value="1"/>
</dbReference>
<dbReference type="Proteomes" id="UP000243540">
    <property type="component" value="Unassembled WGS sequence"/>
</dbReference>
<evidence type="ECO:0000259" key="3">
    <source>
        <dbReference type="PROSITE" id="PS50110"/>
    </source>
</evidence>
<dbReference type="InterPro" id="IPR005561">
    <property type="entry name" value="ANTAR"/>
</dbReference>
<evidence type="ECO:0000256" key="1">
    <source>
        <dbReference type="PROSITE-ProRule" id="PRU00169"/>
    </source>
</evidence>
<dbReference type="InterPro" id="IPR036388">
    <property type="entry name" value="WH-like_DNA-bd_sf"/>
</dbReference>
<evidence type="ECO:0000259" key="4">
    <source>
        <dbReference type="PROSITE" id="PS50921"/>
    </source>
</evidence>
<dbReference type="InterPro" id="IPR011006">
    <property type="entry name" value="CheY-like_superfamily"/>
</dbReference>